<feature type="signal peptide" evidence="13">
    <location>
        <begin position="1"/>
        <end position="25"/>
    </location>
</feature>
<evidence type="ECO:0000259" key="14">
    <source>
        <dbReference type="Pfam" id="PF00593"/>
    </source>
</evidence>
<dbReference type="PROSITE" id="PS52016">
    <property type="entry name" value="TONB_DEPENDENT_REC_3"/>
    <property type="match status" value="1"/>
</dbReference>
<keyword evidence="9 11" id="KW-0472">Membrane</keyword>
<feature type="domain" description="TonB-dependent receptor-like beta-barrel" evidence="14">
    <location>
        <begin position="388"/>
        <end position="795"/>
    </location>
</feature>
<evidence type="ECO:0000259" key="15">
    <source>
        <dbReference type="Pfam" id="PF07715"/>
    </source>
</evidence>
<dbReference type="EMBL" id="JAVRHS010000002">
    <property type="protein sequence ID" value="MDT0575187.1"/>
    <property type="molecule type" value="Genomic_DNA"/>
</dbReference>
<keyword evidence="16" id="KW-0675">Receptor</keyword>
<name>A0ABU2ZF11_9SPHN</name>
<dbReference type="InterPro" id="IPR012910">
    <property type="entry name" value="Plug_dom"/>
</dbReference>
<keyword evidence="10 11" id="KW-0998">Cell outer membrane</keyword>
<evidence type="ECO:0000256" key="9">
    <source>
        <dbReference type="ARBA" id="ARBA00023136"/>
    </source>
</evidence>
<keyword evidence="7" id="KW-0406">Ion transport</keyword>
<evidence type="ECO:0000256" key="1">
    <source>
        <dbReference type="ARBA" id="ARBA00004571"/>
    </source>
</evidence>
<keyword evidence="13" id="KW-0732">Signal</keyword>
<evidence type="ECO:0000256" key="3">
    <source>
        <dbReference type="ARBA" id="ARBA00022452"/>
    </source>
</evidence>
<evidence type="ECO:0000256" key="10">
    <source>
        <dbReference type="ARBA" id="ARBA00023237"/>
    </source>
</evidence>
<keyword evidence="17" id="KW-1185">Reference proteome</keyword>
<evidence type="ECO:0000256" key="13">
    <source>
        <dbReference type="SAM" id="SignalP"/>
    </source>
</evidence>
<evidence type="ECO:0000313" key="16">
    <source>
        <dbReference type="EMBL" id="MDT0575187.1"/>
    </source>
</evidence>
<dbReference type="Gene3D" id="2.40.170.20">
    <property type="entry name" value="TonB-dependent receptor, beta-barrel domain"/>
    <property type="match status" value="2"/>
</dbReference>
<keyword evidence="6" id="KW-0408">Iron</keyword>
<evidence type="ECO:0000256" key="11">
    <source>
        <dbReference type="PROSITE-ProRule" id="PRU01360"/>
    </source>
</evidence>
<dbReference type="InterPro" id="IPR036942">
    <property type="entry name" value="Beta-barrel_TonB_sf"/>
</dbReference>
<proteinExistence type="inferred from homology"/>
<protein>
    <submittedName>
        <fullName evidence="16">TonB-dependent receptor</fullName>
    </submittedName>
</protein>
<evidence type="ECO:0000256" key="2">
    <source>
        <dbReference type="ARBA" id="ARBA00022448"/>
    </source>
</evidence>
<keyword evidence="4" id="KW-0410">Iron transport</keyword>
<evidence type="ECO:0000256" key="8">
    <source>
        <dbReference type="ARBA" id="ARBA00023077"/>
    </source>
</evidence>
<gene>
    <name evidence="16" type="ORF">RM533_03185</name>
</gene>
<dbReference type="RefSeq" id="WP_311339769.1">
    <property type="nucleotide sequence ID" value="NZ_JAVRHS010000002.1"/>
</dbReference>
<dbReference type="InterPro" id="IPR039426">
    <property type="entry name" value="TonB-dep_rcpt-like"/>
</dbReference>
<evidence type="ECO:0000256" key="4">
    <source>
        <dbReference type="ARBA" id="ARBA00022496"/>
    </source>
</evidence>
<dbReference type="InterPro" id="IPR000531">
    <property type="entry name" value="Beta-barrel_TonB"/>
</dbReference>
<evidence type="ECO:0000256" key="7">
    <source>
        <dbReference type="ARBA" id="ARBA00023065"/>
    </source>
</evidence>
<keyword evidence="8 12" id="KW-0798">TonB box</keyword>
<evidence type="ECO:0000256" key="5">
    <source>
        <dbReference type="ARBA" id="ARBA00022692"/>
    </source>
</evidence>
<comment type="similarity">
    <text evidence="11 12">Belongs to the TonB-dependent receptor family.</text>
</comment>
<comment type="caution">
    <text evidence="16">The sequence shown here is derived from an EMBL/GenBank/DDBJ whole genome shotgun (WGS) entry which is preliminary data.</text>
</comment>
<accession>A0ABU2ZF11</accession>
<dbReference type="Pfam" id="PF00593">
    <property type="entry name" value="TonB_dep_Rec_b-barrel"/>
    <property type="match status" value="1"/>
</dbReference>
<keyword evidence="5 11" id="KW-0812">Transmembrane</keyword>
<evidence type="ECO:0000256" key="6">
    <source>
        <dbReference type="ARBA" id="ARBA00023004"/>
    </source>
</evidence>
<evidence type="ECO:0000256" key="12">
    <source>
        <dbReference type="RuleBase" id="RU003357"/>
    </source>
</evidence>
<organism evidence="16 17">
    <name type="scientific">Croceicoccus esteveae</name>
    <dbReference type="NCBI Taxonomy" id="3075597"/>
    <lineage>
        <taxon>Bacteria</taxon>
        <taxon>Pseudomonadati</taxon>
        <taxon>Pseudomonadota</taxon>
        <taxon>Alphaproteobacteria</taxon>
        <taxon>Sphingomonadales</taxon>
        <taxon>Erythrobacteraceae</taxon>
        <taxon>Croceicoccus</taxon>
    </lineage>
</organism>
<dbReference type="PANTHER" id="PTHR32552">
    <property type="entry name" value="FERRICHROME IRON RECEPTOR-RELATED"/>
    <property type="match status" value="1"/>
</dbReference>
<sequence length="849" mass="91936">MKTWNLYSAAASVIAMVAASAPAIAQTSPADQQVRLDEIVVTAQKQEQRLQDVPISIAAFDEAALETNRIEGFEDLAQFTPGLYAVPSAADSNGLRFTIRGVGVTDPQLGLDSKVALYVDGLYIGKTPGLAFDSPDIARIEILKGPQGTLYGRNAVAGAINIIPARPQGGEIFGEASAEYGRFNEMRFDTAVNMPAGEFGGIRVSGIYAKRDGWVENTGLGKDLAAYERYGGRIAFGADLTPALRVDVAGDYSESRNTPYYYQYLAGTAAPNAIFAPAIQTFSGRNDEVNTSFDVEDGLVKNYGFVTRADWDWAEDHQLSFVGGWRGADARRAVALAPDANIAVLNGILNADLDQNPANGSFSINDTFRALPSLLSIIGVDVRPDYFVGAPPAAVTGLFTTPPGGAPTLDDHEQYSLELTANGSFADDRFEYTAGLYYFNEDTSTGEPTIRFGDGQEYLSLLPVLGPALTGLGLLGALQTPGLPPEQQAALLQQAQAQARQAAAILGGARLSSSNFLTIDTEAYAAYARLTWNLTERLRLIGGLRYSTETKSAFNRTKSPFFFDDTDLLGRPILPNIINDRDFDSFDPSFIVEFEPRDDMLIYASRSESFRSGGFNAVALAPRIEGETFGSDFLFDNEEITAYEVGIKSDLFDRRLRFNAAGYFYQLTNEQTSIILDIRNPVARSVVNADTDIWGGEVELAYALTQGLTIAGNYSYTDGDADPLINPLTGVAEARPNLFAAPKNSYALSADYRGTMNSRTDFFAHVDFNHKDSTELTTGAFLTNQNLVNMRVGLELETKAGGSVYLAGWAQNLTDDKYTIDSINFSSFAGEVVVYGTPRTYGVTVGTRF</sequence>
<dbReference type="SUPFAM" id="SSF56935">
    <property type="entry name" value="Porins"/>
    <property type="match status" value="1"/>
</dbReference>
<comment type="subcellular location">
    <subcellularLocation>
        <location evidence="1 11">Cell outer membrane</location>
        <topology evidence="1 11">Multi-pass membrane protein</topology>
    </subcellularLocation>
</comment>
<evidence type="ECO:0000313" key="17">
    <source>
        <dbReference type="Proteomes" id="UP001259803"/>
    </source>
</evidence>
<keyword evidence="2 11" id="KW-0813">Transport</keyword>
<dbReference type="Pfam" id="PF07715">
    <property type="entry name" value="Plug"/>
    <property type="match status" value="1"/>
</dbReference>
<dbReference type="Proteomes" id="UP001259803">
    <property type="component" value="Unassembled WGS sequence"/>
</dbReference>
<keyword evidence="3 11" id="KW-1134">Transmembrane beta strand</keyword>
<dbReference type="PANTHER" id="PTHR32552:SF81">
    <property type="entry name" value="TONB-DEPENDENT OUTER MEMBRANE RECEPTOR"/>
    <property type="match status" value="1"/>
</dbReference>
<feature type="chain" id="PRO_5047533608" evidence="13">
    <location>
        <begin position="26"/>
        <end position="849"/>
    </location>
</feature>
<feature type="domain" description="TonB-dependent receptor plug" evidence="15">
    <location>
        <begin position="50"/>
        <end position="159"/>
    </location>
</feature>
<reference evidence="16 17" key="1">
    <citation type="submission" date="2023-09" db="EMBL/GenBank/DDBJ databases">
        <authorList>
            <person name="Rey-Velasco X."/>
        </authorList>
    </citation>
    <scope>NUCLEOTIDE SEQUENCE [LARGE SCALE GENOMIC DNA]</scope>
    <source>
        <strain evidence="16 17">F390</strain>
    </source>
</reference>